<proteinExistence type="predicted"/>
<organism evidence="1 2">
    <name type="scientific">Rhodoplanes elegans</name>
    <dbReference type="NCBI Taxonomy" id="29408"/>
    <lineage>
        <taxon>Bacteria</taxon>
        <taxon>Pseudomonadati</taxon>
        <taxon>Pseudomonadota</taxon>
        <taxon>Alphaproteobacteria</taxon>
        <taxon>Hyphomicrobiales</taxon>
        <taxon>Nitrobacteraceae</taxon>
        <taxon>Rhodoplanes</taxon>
    </lineage>
</organism>
<accession>A0A327KQU7</accession>
<evidence type="ECO:0000313" key="1">
    <source>
        <dbReference type="EMBL" id="RAI40324.1"/>
    </source>
</evidence>
<dbReference type="EMBL" id="NPEU01000044">
    <property type="protein sequence ID" value="RAI40324.1"/>
    <property type="molecule type" value="Genomic_DNA"/>
</dbReference>
<comment type="caution">
    <text evidence="1">The sequence shown here is derived from an EMBL/GenBank/DDBJ whole genome shotgun (WGS) entry which is preliminary data.</text>
</comment>
<sequence>MSWPLPRPGLVVRYAYLWARKAREGRDEGAKDRPCAIVLVVIRDDDAPRVRVLPITHSAPSDPSDGLEIPQVTKKRLGLDAERSWVVLTEANDFVWPGPDLRPVVPGDLGSAAYGFLPPGFFRVLRDRLLARYRSKRLRAIPRTE</sequence>
<gene>
    <name evidence="1" type="ORF">CH338_06685</name>
</gene>
<keyword evidence="2" id="KW-1185">Reference proteome</keyword>
<name>A0A327KQU7_9BRAD</name>
<evidence type="ECO:0000313" key="2">
    <source>
        <dbReference type="Proteomes" id="UP000248863"/>
    </source>
</evidence>
<protein>
    <recommendedName>
        <fullName evidence="3">Growth inhibitor PemK</fullName>
    </recommendedName>
</protein>
<dbReference type="RefSeq" id="WP_111356354.1">
    <property type="nucleotide sequence ID" value="NZ_NHSK01000241.1"/>
</dbReference>
<dbReference type="OrthoDB" id="7432864at2"/>
<reference evidence="1 2" key="1">
    <citation type="submission" date="2017-07" db="EMBL/GenBank/DDBJ databases">
        <title>Draft Genome Sequences of Select Purple Nonsulfur Bacteria.</title>
        <authorList>
            <person name="Lasarre B."/>
            <person name="Mckinlay J.B."/>
        </authorList>
    </citation>
    <scope>NUCLEOTIDE SEQUENCE [LARGE SCALE GENOMIC DNA]</scope>
    <source>
        <strain evidence="1 2">DSM 11907</strain>
    </source>
</reference>
<dbReference type="Proteomes" id="UP000248863">
    <property type="component" value="Unassembled WGS sequence"/>
</dbReference>
<evidence type="ECO:0008006" key="3">
    <source>
        <dbReference type="Google" id="ProtNLM"/>
    </source>
</evidence>
<dbReference type="AlphaFoldDB" id="A0A327KQU7"/>